<evidence type="ECO:0000256" key="1">
    <source>
        <dbReference type="SAM" id="MobiDB-lite"/>
    </source>
</evidence>
<reference evidence="2" key="1">
    <citation type="journal article" date="2023" name="Mol. Phylogenet. Evol.">
        <title>Genome-scale phylogeny and comparative genomics of the fungal order Sordariales.</title>
        <authorList>
            <person name="Hensen N."/>
            <person name="Bonometti L."/>
            <person name="Westerberg I."/>
            <person name="Brannstrom I.O."/>
            <person name="Guillou S."/>
            <person name="Cros-Aarteil S."/>
            <person name="Calhoun S."/>
            <person name="Haridas S."/>
            <person name="Kuo A."/>
            <person name="Mondo S."/>
            <person name="Pangilinan J."/>
            <person name="Riley R."/>
            <person name="LaButti K."/>
            <person name="Andreopoulos B."/>
            <person name="Lipzen A."/>
            <person name="Chen C."/>
            <person name="Yan M."/>
            <person name="Daum C."/>
            <person name="Ng V."/>
            <person name="Clum A."/>
            <person name="Steindorff A."/>
            <person name="Ohm R.A."/>
            <person name="Martin F."/>
            <person name="Silar P."/>
            <person name="Natvig D.O."/>
            <person name="Lalanne C."/>
            <person name="Gautier V."/>
            <person name="Ament-Velasquez S.L."/>
            <person name="Kruys A."/>
            <person name="Hutchinson M.I."/>
            <person name="Powell A.J."/>
            <person name="Barry K."/>
            <person name="Miller A.N."/>
            <person name="Grigoriev I.V."/>
            <person name="Debuchy R."/>
            <person name="Gladieux P."/>
            <person name="Hiltunen Thoren M."/>
            <person name="Johannesson H."/>
        </authorList>
    </citation>
    <scope>NUCLEOTIDE SEQUENCE</scope>
    <source>
        <strain evidence="2">CBS 955.72</strain>
    </source>
</reference>
<gene>
    <name evidence="2" type="ORF">B0T25DRAFT_568977</name>
</gene>
<dbReference type="AlphaFoldDB" id="A0AAJ0HJD0"/>
<reference evidence="2" key="2">
    <citation type="submission" date="2023-06" db="EMBL/GenBank/DDBJ databases">
        <authorList>
            <consortium name="Lawrence Berkeley National Laboratory"/>
            <person name="Haridas S."/>
            <person name="Hensen N."/>
            <person name="Bonometti L."/>
            <person name="Westerberg I."/>
            <person name="Brannstrom I.O."/>
            <person name="Guillou S."/>
            <person name="Cros-Aarteil S."/>
            <person name="Calhoun S."/>
            <person name="Kuo A."/>
            <person name="Mondo S."/>
            <person name="Pangilinan J."/>
            <person name="Riley R."/>
            <person name="Labutti K."/>
            <person name="Andreopoulos B."/>
            <person name="Lipzen A."/>
            <person name="Chen C."/>
            <person name="Yanf M."/>
            <person name="Daum C."/>
            <person name="Ng V."/>
            <person name="Clum A."/>
            <person name="Steindorff A."/>
            <person name="Ohm R."/>
            <person name="Martin F."/>
            <person name="Silar P."/>
            <person name="Natvig D."/>
            <person name="Lalanne C."/>
            <person name="Gautier V."/>
            <person name="Ament-Velasquez S.L."/>
            <person name="Kruys A."/>
            <person name="Hutchinson M.I."/>
            <person name="Powell A.J."/>
            <person name="Barry K."/>
            <person name="Miller A.N."/>
            <person name="Grigoriev I.V."/>
            <person name="Debuchy R."/>
            <person name="Gladieux P."/>
            <person name="Thoren M.H."/>
            <person name="Johannesson H."/>
        </authorList>
    </citation>
    <scope>NUCLEOTIDE SEQUENCE</scope>
    <source>
        <strain evidence="2">CBS 955.72</strain>
    </source>
</reference>
<feature type="region of interest" description="Disordered" evidence="1">
    <location>
        <begin position="221"/>
        <end position="246"/>
    </location>
</feature>
<dbReference type="Proteomes" id="UP001275084">
    <property type="component" value="Unassembled WGS sequence"/>
</dbReference>
<comment type="caution">
    <text evidence="2">The sequence shown here is derived from an EMBL/GenBank/DDBJ whole genome shotgun (WGS) entry which is preliminary data.</text>
</comment>
<protein>
    <submittedName>
        <fullName evidence="2">Uncharacterized protein</fullName>
    </submittedName>
</protein>
<organism evidence="2 3">
    <name type="scientific">Lasiosphaeria hispida</name>
    <dbReference type="NCBI Taxonomy" id="260671"/>
    <lineage>
        <taxon>Eukaryota</taxon>
        <taxon>Fungi</taxon>
        <taxon>Dikarya</taxon>
        <taxon>Ascomycota</taxon>
        <taxon>Pezizomycotina</taxon>
        <taxon>Sordariomycetes</taxon>
        <taxon>Sordariomycetidae</taxon>
        <taxon>Sordariales</taxon>
        <taxon>Lasiosphaeriaceae</taxon>
        <taxon>Lasiosphaeria</taxon>
    </lineage>
</organism>
<dbReference type="EMBL" id="JAUIQD010000004">
    <property type="protein sequence ID" value="KAK3353786.1"/>
    <property type="molecule type" value="Genomic_DNA"/>
</dbReference>
<name>A0AAJ0HJD0_9PEZI</name>
<feature type="compositionally biased region" description="Low complexity" evidence="1">
    <location>
        <begin position="225"/>
        <end position="241"/>
    </location>
</feature>
<evidence type="ECO:0000313" key="3">
    <source>
        <dbReference type="Proteomes" id="UP001275084"/>
    </source>
</evidence>
<proteinExistence type="predicted"/>
<evidence type="ECO:0000313" key="2">
    <source>
        <dbReference type="EMBL" id="KAK3353786.1"/>
    </source>
</evidence>
<sequence>MCIHRSLFVDTLYYLRRVYFEYPGVCWHEHPAVTAEPFAMRIFFTGISDMAQQVQVLYHNGYAGNALPEFDQWLGSIPGENTVLRLPDDSRSWCDVLNLSARHFARQLGFGMDKCPSDRPSGDGLYNGNGMAETPVDIGMAGAPFSNGVADASLNNGAAHASVNGVADAPFHNGVANALVPDRESQPSGSANGSLDGVADAPFNGGVAGAPFHGVADADGPFHNGVADAPADGVGADAPDPVTNPSRECVSVARLVKIKAL</sequence>
<accession>A0AAJ0HJD0</accession>
<keyword evidence="3" id="KW-1185">Reference proteome</keyword>